<proteinExistence type="predicted"/>
<keyword evidence="2" id="KW-1185">Reference proteome</keyword>
<reference evidence="1" key="2">
    <citation type="submission" date="2018-08" db="UniProtKB">
        <authorList>
            <consortium name="EnsemblPlants"/>
        </authorList>
    </citation>
    <scope>IDENTIFICATION</scope>
    <source>
        <strain evidence="1">Yugu1</strain>
    </source>
</reference>
<dbReference type="AlphaFoldDB" id="K4A453"/>
<reference evidence="2" key="1">
    <citation type="journal article" date="2012" name="Nat. Biotechnol.">
        <title>Reference genome sequence of the model plant Setaria.</title>
        <authorList>
            <person name="Bennetzen J.L."/>
            <person name="Schmutz J."/>
            <person name="Wang H."/>
            <person name="Percifield R."/>
            <person name="Hawkins J."/>
            <person name="Pontaroli A.C."/>
            <person name="Estep M."/>
            <person name="Feng L."/>
            <person name="Vaughn J.N."/>
            <person name="Grimwood J."/>
            <person name="Jenkins J."/>
            <person name="Barry K."/>
            <person name="Lindquist E."/>
            <person name="Hellsten U."/>
            <person name="Deshpande S."/>
            <person name="Wang X."/>
            <person name="Wu X."/>
            <person name="Mitros T."/>
            <person name="Triplett J."/>
            <person name="Yang X."/>
            <person name="Ye C.Y."/>
            <person name="Mauro-Herrera M."/>
            <person name="Wang L."/>
            <person name="Li P."/>
            <person name="Sharma M."/>
            <person name="Sharma R."/>
            <person name="Ronald P.C."/>
            <person name="Panaud O."/>
            <person name="Kellogg E.A."/>
            <person name="Brutnell T.P."/>
            <person name="Doust A.N."/>
            <person name="Tuskan G.A."/>
            <person name="Rokhsar D."/>
            <person name="Devos K.M."/>
        </authorList>
    </citation>
    <scope>NUCLEOTIDE SEQUENCE [LARGE SCALE GENOMIC DNA]</scope>
    <source>
        <strain evidence="2">cv. Yugu1</strain>
    </source>
</reference>
<accession>K4A453</accession>
<dbReference type="EMBL" id="AGNK02001060">
    <property type="status" value="NOT_ANNOTATED_CDS"/>
    <property type="molecule type" value="Genomic_DNA"/>
</dbReference>
<protein>
    <submittedName>
        <fullName evidence="1">Uncharacterized protein</fullName>
    </submittedName>
</protein>
<dbReference type="InParanoid" id="K4A453"/>
<evidence type="ECO:0000313" key="2">
    <source>
        <dbReference type="Proteomes" id="UP000004995"/>
    </source>
</evidence>
<dbReference type="HOGENOM" id="CLU_2982659_0_0_1"/>
<dbReference type="Gramene" id="KQL24384">
    <property type="protein sequence ID" value="KQL24384"/>
    <property type="gene ID" value="SETIT_033657mg"/>
</dbReference>
<evidence type="ECO:0000313" key="1">
    <source>
        <dbReference type="EnsemblPlants" id="KQL24384"/>
    </source>
</evidence>
<dbReference type="EnsemblPlants" id="KQL24384">
    <property type="protein sequence ID" value="KQL24384"/>
    <property type="gene ID" value="SETIT_033657mg"/>
</dbReference>
<organism evidence="1 2">
    <name type="scientific">Setaria italica</name>
    <name type="common">Foxtail millet</name>
    <name type="synonym">Panicum italicum</name>
    <dbReference type="NCBI Taxonomy" id="4555"/>
    <lineage>
        <taxon>Eukaryota</taxon>
        <taxon>Viridiplantae</taxon>
        <taxon>Streptophyta</taxon>
        <taxon>Embryophyta</taxon>
        <taxon>Tracheophyta</taxon>
        <taxon>Spermatophyta</taxon>
        <taxon>Magnoliopsida</taxon>
        <taxon>Liliopsida</taxon>
        <taxon>Poales</taxon>
        <taxon>Poaceae</taxon>
        <taxon>PACMAD clade</taxon>
        <taxon>Panicoideae</taxon>
        <taxon>Panicodae</taxon>
        <taxon>Paniceae</taxon>
        <taxon>Cenchrinae</taxon>
        <taxon>Setaria</taxon>
    </lineage>
</organism>
<sequence length="58" mass="6711">MTIHPALFLFQMQYKLTIRSLALLGVNLYYVKFSNLQFSRPFPSLPSPSSENWALAVY</sequence>
<dbReference type="Proteomes" id="UP000004995">
    <property type="component" value="Unassembled WGS sequence"/>
</dbReference>
<name>K4A453_SETIT</name>